<dbReference type="VEuPathDB" id="FungiDB:NEUTE1DRAFT_127142"/>
<dbReference type="AlphaFoldDB" id="F8MB51"/>
<dbReference type="InterPro" id="IPR020845">
    <property type="entry name" value="AMP-binding_CS"/>
</dbReference>
<feature type="domain" description="AMP-dependent synthetase/ligase" evidence="6">
    <location>
        <begin position="16"/>
        <end position="374"/>
    </location>
</feature>
<dbReference type="InterPro" id="IPR045851">
    <property type="entry name" value="AMP-bd_C_sf"/>
</dbReference>
<reference evidence="9" key="1">
    <citation type="journal article" date="2011" name="Genetics">
        <title>Massive changes in genome architecture accompany the transition to self-fertility in the filamentous fungus Neurospora tetrasperma.</title>
        <authorList>
            <person name="Ellison C.E."/>
            <person name="Stajich J.E."/>
            <person name="Jacobson D.J."/>
            <person name="Natvig D.O."/>
            <person name="Lapidus A."/>
            <person name="Foster B."/>
            <person name="Aerts A."/>
            <person name="Riley R."/>
            <person name="Lindquist E.A."/>
            <person name="Grigoriev I.V."/>
            <person name="Taylor J.W."/>
        </authorList>
    </citation>
    <scope>NUCLEOTIDE SEQUENCE [LARGE SCALE GENOMIC DNA]</scope>
    <source>
        <strain evidence="9">FGSC 2508 / P0657</strain>
    </source>
</reference>
<dbReference type="GO" id="GO:0031956">
    <property type="term" value="F:medium-chain fatty acid-CoA ligase activity"/>
    <property type="evidence" value="ECO:0007669"/>
    <property type="project" value="TreeGrafter"/>
</dbReference>
<evidence type="ECO:0000313" key="9">
    <source>
        <dbReference type="Proteomes" id="UP000008065"/>
    </source>
</evidence>
<dbReference type="InterPro" id="IPR045310">
    <property type="entry name" value="Pcs60-like"/>
</dbReference>
<dbReference type="Gene3D" id="3.30.300.30">
    <property type="match status" value="1"/>
</dbReference>
<evidence type="ECO:0000256" key="3">
    <source>
        <dbReference type="ARBA" id="ARBA00022741"/>
    </source>
</evidence>
<keyword evidence="4" id="KW-0067">ATP-binding</keyword>
<dbReference type="EMBL" id="GL891302">
    <property type="protein sequence ID" value="EGO60216.1"/>
    <property type="molecule type" value="Genomic_DNA"/>
</dbReference>
<evidence type="ECO:0000259" key="6">
    <source>
        <dbReference type="Pfam" id="PF00501"/>
    </source>
</evidence>
<name>F8MB51_NEUT8</name>
<dbReference type="GO" id="GO:0006631">
    <property type="term" value="P:fatty acid metabolic process"/>
    <property type="evidence" value="ECO:0007669"/>
    <property type="project" value="TreeGrafter"/>
</dbReference>
<evidence type="ECO:0000256" key="2">
    <source>
        <dbReference type="ARBA" id="ARBA00022598"/>
    </source>
</evidence>
<dbReference type="OrthoDB" id="3633556at2759"/>
<evidence type="ECO:0000256" key="5">
    <source>
        <dbReference type="SAM" id="MobiDB-lite"/>
    </source>
</evidence>
<organism evidence="8 9">
    <name type="scientific">Neurospora tetrasperma (strain FGSC 2508 / ATCC MYA-4615 / P0657)</name>
    <dbReference type="NCBI Taxonomy" id="510951"/>
    <lineage>
        <taxon>Eukaryota</taxon>
        <taxon>Fungi</taxon>
        <taxon>Dikarya</taxon>
        <taxon>Ascomycota</taxon>
        <taxon>Pezizomycotina</taxon>
        <taxon>Sordariomycetes</taxon>
        <taxon>Sordariomycetidae</taxon>
        <taxon>Sordariales</taxon>
        <taxon>Sordariaceae</taxon>
        <taxon>Neurospora</taxon>
    </lineage>
</organism>
<keyword evidence="2" id="KW-0436">Ligase</keyword>
<dbReference type="GO" id="GO:0005524">
    <property type="term" value="F:ATP binding"/>
    <property type="evidence" value="ECO:0007669"/>
    <property type="project" value="UniProtKB-KW"/>
</dbReference>
<dbReference type="InterPro" id="IPR042099">
    <property type="entry name" value="ANL_N_sf"/>
</dbReference>
<feature type="domain" description="AMP-binding enzyme C-terminal" evidence="7">
    <location>
        <begin position="426"/>
        <end position="501"/>
    </location>
</feature>
<evidence type="ECO:0000256" key="1">
    <source>
        <dbReference type="ARBA" id="ARBA00006432"/>
    </source>
</evidence>
<proteinExistence type="inferred from homology"/>
<keyword evidence="9" id="KW-1185">Reference proteome</keyword>
<dbReference type="Pfam" id="PF00501">
    <property type="entry name" value="AMP-binding"/>
    <property type="match status" value="1"/>
</dbReference>
<dbReference type="SUPFAM" id="SSF56801">
    <property type="entry name" value="Acetyl-CoA synthetase-like"/>
    <property type="match status" value="1"/>
</dbReference>
<protein>
    <submittedName>
        <fullName evidence="8">Peroxisomal-coenzyme A synthetase</fullName>
    </submittedName>
</protein>
<dbReference type="Proteomes" id="UP000008065">
    <property type="component" value="Unassembled WGS sequence"/>
</dbReference>
<dbReference type="PROSITE" id="PS00455">
    <property type="entry name" value="AMP_BINDING"/>
    <property type="match status" value="1"/>
</dbReference>
<evidence type="ECO:0000259" key="7">
    <source>
        <dbReference type="Pfam" id="PF13193"/>
    </source>
</evidence>
<evidence type="ECO:0000256" key="4">
    <source>
        <dbReference type="ARBA" id="ARBA00022840"/>
    </source>
</evidence>
<dbReference type="Gene3D" id="3.40.50.12780">
    <property type="entry name" value="N-terminal domain of ligase-like"/>
    <property type="match status" value="1"/>
</dbReference>
<dbReference type="PANTHER" id="PTHR43201">
    <property type="entry name" value="ACYL-COA SYNTHETASE"/>
    <property type="match status" value="1"/>
</dbReference>
<evidence type="ECO:0000313" key="8">
    <source>
        <dbReference type="EMBL" id="EGO60216.1"/>
    </source>
</evidence>
<dbReference type="InterPro" id="IPR025110">
    <property type="entry name" value="AMP-bd_C"/>
</dbReference>
<feature type="region of interest" description="Disordered" evidence="5">
    <location>
        <begin position="553"/>
        <end position="573"/>
    </location>
</feature>
<dbReference type="Pfam" id="PF13193">
    <property type="entry name" value="AMP-binding_C"/>
    <property type="match status" value="1"/>
</dbReference>
<accession>F8MB51</accession>
<sequence length="573" mass="62642">MPCPFDLQAAIQGADNDVAVIIPSKPQALTVTYADLKRETASFQKKLADIGITKGSPVSIATVNSYEFIVSFLAASWQRGIAAPLNPAYKQDEFEFYIEDVKSAIVIVPKGAYAAGAPAVKAAQKFNAAIAESYWDAAKNEVALDVKELGQLTGKGAQPVLKPDADDIALVLHTSGTTSRPKVVPLTHRNLTRTMKNIRNTYQLTSADRTMLVMPLFHVHGLLCGLLAPLLTGGSMIVPAKFSATDFWPDFTQFQANWYTAVPTIHQILLKHPVPNPLPKIRFIRSCSSPLSPTVFHNLEKTFQAPVLEAYAMTEAAHQMTSNPLPSVGKRKPGTVGLGQGVEVVILDDKDNILPDGQEGEISIRGENVTKGYLNNPEANASSFTRRGGYFRTGDQGKKDEDGYIVITGRIKELINKGGEKISPIELDNVLTRHPAVSEAVSFAIPDEMYGQEVAVAIVLKPGQKASAEEFKKWVGSKLAKFKVPKKIYFTDVMPKTATGKIQRRIVAEEMLKKESRTIHNYMSECGTILVDEDMVTGRSTHMVHRSRKVTVEDVEQNDDRGPCHSVTTQAAS</sequence>
<dbReference type="KEGG" id="nte:NEUTE1DRAFT127142"/>
<dbReference type="HOGENOM" id="CLU_000022_59_0_1"/>
<dbReference type="GeneID" id="20825062"/>
<dbReference type="InterPro" id="IPR000873">
    <property type="entry name" value="AMP-dep_synth/lig_dom"/>
</dbReference>
<dbReference type="PANTHER" id="PTHR43201:SF5">
    <property type="entry name" value="MEDIUM-CHAIN ACYL-COA LIGASE ACSF2, MITOCHONDRIAL"/>
    <property type="match status" value="1"/>
</dbReference>
<keyword evidence="3" id="KW-0547">Nucleotide-binding</keyword>
<comment type="similarity">
    <text evidence="1">Belongs to the ATP-dependent AMP-binding enzyme family.</text>
</comment>
<dbReference type="CDD" id="cd05926">
    <property type="entry name" value="FACL_fum10p_like"/>
    <property type="match status" value="1"/>
</dbReference>
<dbReference type="RefSeq" id="XP_009847554.1">
    <property type="nucleotide sequence ID" value="XM_009849252.1"/>
</dbReference>
<gene>
    <name evidence="8" type="ORF">NEUTE1DRAFT_127142</name>
</gene>